<sequence length="242" mass="26669">MGYLSTNRRPGETPLAFFTRRFQQLSTGYRLLDVAVRPTLLNRTSELYLLIQEPDDTVWIYAGEFQVHPEPGFDLGYRDPVPERHGPSMVTPPERWLDRVTPLPPVTDLLALELAETRLALIQADAHHAATRGVVPDALLAQLTAAKQARLQADSHADSRAYRAAAAGQHTRLRALRIPGTRLRIPHLRLGGESVEEVTILSSKGRTIFATDALGRCFRLPTSVALSSFVVLPGAGASRPVR</sequence>
<protein>
    <submittedName>
        <fullName evidence="1">Uncharacterized protein</fullName>
    </submittedName>
</protein>
<dbReference type="Proteomes" id="UP000603865">
    <property type="component" value="Unassembled WGS sequence"/>
</dbReference>
<accession>A0A918CAX1</accession>
<reference evidence="1" key="2">
    <citation type="submission" date="2020-09" db="EMBL/GenBank/DDBJ databases">
        <authorList>
            <person name="Sun Q."/>
            <person name="Ohkuma M."/>
        </authorList>
    </citation>
    <scope>NUCLEOTIDE SEQUENCE</scope>
    <source>
        <strain evidence="1">JCM 31311</strain>
    </source>
</reference>
<comment type="caution">
    <text evidence="1">The sequence shown here is derived from an EMBL/GenBank/DDBJ whole genome shotgun (WGS) entry which is preliminary data.</text>
</comment>
<gene>
    <name evidence="1" type="ORF">GCM10008957_28030</name>
</gene>
<name>A0A918CAX1_9DEIO</name>
<dbReference type="RefSeq" id="WP_189091136.1">
    <property type="nucleotide sequence ID" value="NZ_BMQL01000015.1"/>
</dbReference>
<evidence type="ECO:0000313" key="1">
    <source>
        <dbReference type="EMBL" id="GGR13469.1"/>
    </source>
</evidence>
<dbReference type="EMBL" id="BMQL01000015">
    <property type="protein sequence ID" value="GGR13469.1"/>
    <property type="molecule type" value="Genomic_DNA"/>
</dbReference>
<reference evidence="1" key="1">
    <citation type="journal article" date="2014" name="Int. J. Syst. Evol. Microbiol.">
        <title>Complete genome sequence of Corynebacterium casei LMG S-19264T (=DSM 44701T), isolated from a smear-ripened cheese.</title>
        <authorList>
            <consortium name="US DOE Joint Genome Institute (JGI-PGF)"/>
            <person name="Walter F."/>
            <person name="Albersmeier A."/>
            <person name="Kalinowski J."/>
            <person name="Ruckert C."/>
        </authorList>
    </citation>
    <scope>NUCLEOTIDE SEQUENCE</scope>
    <source>
        <strain evidence="1">JCM 31311</strain>
    </source>
</reference>
<proteinExistence type="predicted"/>
<keyword evidence="2" id="KW-1185">Reference proteome</keyword>
<dbReference type="AlphaFoldDB" id="A0A918CAX1"/>
<evidence type="ECO:0000313" key="2">
    <source>
        <dbReference type="Proteomes" id="UP000603865"/>
    </source>
</evidence>
<organism evidence="1 2">
    <name type="scientific">Deinococcus ruber</name>
    <dbReference type="NCBI Taxonomy" id="1848197"/>
    <lineage>
        <taxon>Bacteria</taxon>
        <taxon>Thermotogati</taxon>
        <taxon>Deinococcota</taxon>
        <taxon>Deinococci</taxon>
        <taxon>Deinococcales</taxon>
        <taxon>Deinococcaceae</taxon>
        <taxon>Deinococcus</taxon>
    </lineage>
</organism>